<comment type="caution">
    <text evidence="3">The sequence shown here is derived from an EMBL/GenBank/DDBJ whole genome shotgun (WGS) entry which is preliminary data.</text>
</comment>
<dbReference type="RefSeq" id="WP_055319872.1">
    <property type="nucleotide sequence ID" value="NZ_CAWQCV010000086.1"/>
</dbReference>
<name>A0A4R2FUK0_9VIBR</name>
<keyword evidence="1" id="KW-1133">Transmembrane helix</keyword>
<feature type="chain" id="PRO_5041167070" description="Major coat protein Gp8" evidence="2">
    <location>
        <begin position="21"/>
        <end position="66"/>
    </location>
</feature>
<feature type="transmembrane region" description="Helical" evidence="1">
    <location>
        <begin position="40"/>
        <end position="60"/>
    </location>
</feature>
<dbReference type="GeneID" id="72395996"/>
<proteinExistence type="predicted"/>
<evidence type="ECO:0000313" key="3">
    <source>
        <dbReference type="EMBL" id="CDT53021.1"/>
    </source>
</evidence>
<gene>
    <name evidence="3" type="ORF">VCR5J5_650009</name>
</gene>
<dbReference type="AlphaFoldDB" id="A0A4R2FUK0"/>
<sequence>MKKRLLVLGSTAFVSASSFADNTAITTAINEAVTTGQSNYGLVVVGLIGLAAIGFGLRAIMNSMGN</sequence>
<dbReference type="Proteomes" id="UP000049495">
    <property type="component" value="Unassembled WGS sequence"/>
</dbReference>
<protein>
    <recommendedName>
        <fullName evidence="5">Major coat protein Gp8</fullName>
    </recommendedName>
</protein>
<keyword evidence="2" id="KW-0732">Signal</keyword>
<evidence type="ECO:0000256" key="1">
    <source>
        <dbReference type="SAM" id="Phobius"/>
    </source>
</evidence>
<evidence type="ECO:0000256" key="2">
    <source>
        <dbReference type="SAM" id="SignalP"/>
    </source>
</evidence>
<accession>A0A4R2FUK0</accession>
<dbReference type="EMBL" id="CCJV01000128">
    <property type="protein sequence ID" value="CDT53021.1"/>
    <property type="molecule type" value="Genomic_DNA"/>
</dbReference>
<reference evidence="4" key="1">
    <citation type="submission" date="2014-06" db="EMBL/GenBank/DDBJ databases">
        <authorList>
            <person name="Le Roux Frederique"/>
        </authorList>
    </citation>
    <scope>NUCLEOTIDE SEQUENCE [LARGE SCALE GENOMIC DNA]</scope>
    <source>
        <strain evidence="4">J5-5</strain>
    </source>
</reference>
<keyword evidence="1" id="KW-0472">Membrane</keyword>
<feature type="signal peptide" evidence="2">
    <location>
        <begin position="1"/>
        <end position="20"/>
    </location>
</feature>
<organism evidence="3 4">
    <name type="scientific">Vibrio crassostreae</name>
    <dbReference type="NCBI Taxonomy" id="246167"/>
    <lineage>
        <taxon>Bacteria</taxon>
        <taxon>Pseudomonadati</taxon>
        <taxon>Pseudomonadota</taxon>
        <taxon>Gammaproteobacteria</taxon>
        <taxon>Vibrionales</taxon>
        <taxon>Vibrionaceae</taxon>
        <taxon>Vibrio</taxon>
    </lineage>
</organism>
<keyword evidence="1" id="KW-0812">Transmembrane</keyword>
<evidence type="ECO:0008006" key="5">
    <source>
        <dbReference type="Google" id="ProtNLM"/>
    </source>
</evidence>
<evidence type="ECO:0000313" key="4">
    <source>
        <dbReference type="Proteomes" id="UP000049495"/>
    </source>
</evidence>